<dbReference type="Proteomes" id="UP000266292">
    <property type="component" value="Chromosome"/>
</dbReference>
<evidence type="ECO:0000256" key="1">
    <source>
        <dbReference type="SAM" id="SignalP"/>
    </source>
</evidence>
<proteinExistence type="predicted"/>
<keyword evidence="3" id="KW-1185">Reference proteome</keyword>
<accession>A0A1X9YPS6</accession>
<keyword evidence="1" id="KW-0732">Signal</keyword>
<dbReference type="OrthoDB" id="652507at2"/>
<feature type="chain" id="PRO_5010987319" description="Lipoprotein" evidence="1">
    <location>
        <begin position="23"/>
        <end position="200"/>
    </location>
</feature>
<organism evidence="2 3">
    <name type="scientific">Pontibacter actiniarum</name>
    <dbReference type="NCBI Taxonomy" id="323450"/>
    <lineage>
        <taxon>Bacteria</taxon>
        <taxon>Pseudomonadati</taxon>
        <taxon>Bacteroidota</taxon>
        <taxon>Cytophagia</taxon>
        <taxon>Cytophagales</taxon>
        <taxon>Hymenobacteraceae</taxon>
        <taxon>Pontibacter</taxon>
    </lineage>
</organism>
<dbReference type="KEGG" id="pact:CA264_05280"/>
<dbReference type="STRING" id="709015.GCA_000472485_01053"/>
<evidence type="ECO:0000313" key="3">
    <source>
        <dbReference type="Proteomes" id="UP000266292"/>
    </source>
</evidence>
<gene>
    <name evidence="2" type="ORF">CA264_05280</name>
</gene>
<dbReference type="RefSeq" id="WP_025605220.1">
    <property type="nucleotide sequence ID" value="NZ_CP021235.1"/>
</dbReference>
<evidence type="ECO:0000313" key="2">
    <source>
        <dbReference type="EMBL" id="ARS34898.1"/>
    </source>
</evidence>
<evidence type="ECO:0008006" key="4">
    <source>
        <dbReference type="Google" id="ProtNLM"/>
    </source>
</evidence>
<protein>
    <recommendedName>
        <fullName evidence="4">Lipoprotein</fullName>
    </recommendedName>
</protein>
<name>A0A1X9YPS6_9BACT</name>
<sequence>MYFFLQKRLLASAVLLGSLLSACETITEVAPATSEQGHEPVVYTIRKGGHYSDKNSYRKVSTSRIKFEVTFNSTAVYTTVAANNQADINKLYGLSDCNSSHHTNSARFGWRWYNNRLELLAYTYLNQQWDYKVLGEVAIGKPLVCELRMEEGQYTFVLDGHEVVMPRACNGPGDGYQLYPYFGGDEVAPHDIQIEIKELD</sequence>
<reference evidence="3" key="1">
    <citation type="submission" date="2017-05" db="EMBL/GenBank/DDBJ databases">
        <authorList>
            <person name="Ray J."/>
            <person name="Price M."/>
            <person name="Deutschbauer A."/>
        </authorList>
    </citation>
    <scope>NUCLEOTIDE SEQUENCE [LARGE SCALE GENOMIC DNA]</scope>
    <source>
        <strain evidence="3">DSM 19842</strain>
    </source>
</reference>
<dbReference type="PROSITE" id="PS51257">
    <property type="entry name" value="PROKAR_LIPOPROTEIN"/>
    <property type="match status" value="1"/>
</dbReference>
<dbReference type="EMBL" id="CP021235">
    <property type="protein sequence ID" value="ARS34898.1"/>
    <property type="molecule type" value="Genomic_DNA"/>
</dbReference>
<dbReference type="AlphaFoldDB" id="A0A1X9YPS6"/>
<feature type="signal peptide" evidence="1">
    <location>
        <begin position="1"/>
        <end position="22"/>
    </location>
</feature>